<evidence type="ECO:0000259" key="2">
    <source>
        <dbReference type="Pfam" id="PF14833"/>
    </source>
</evidence>
<dbReference type="EMBL" id="JATAAI010000002">
    <property type="protein sequence ID" value="KAK1747465.1"/>
    <property type="molecule type" value="Genomic_DNA"/>
</dbReference>
<comment type="caution">
    <text evidence="3">The sequence shown here is derived from an EMBL/GenBank/DDBJ whole genome shotgun (WGS) entry which is preliminary data.</text>
</comment>
<sequence>MREGSCVVVSSTVSAAWSKSAEAKFSERNIQFCDCPISGGSVRALNGEITIMASGEPKSLEYIDPILQAMGKEIHVIQGGVGMGSTVKMVHQLLAGVHIVVAAEALALAAKAGLDVNQMYDIVTGAAGNSWMFGDRGQRMIDNPNDDVRSALAIFVKDLDIVYSEAKRLQAPVPLAACALQQFISGASLGLSKQDDSSVVKVYETLTGVSVSESSKESTAKEGDDIGDMWVLPDGRKEQIFEVADEKEHHLMLSNEYTRVLKVTLPAKNTTWAHRHAEDSLYFFLVEGGLNVINHVKGNDPVCDCMDFGEVRYGTHKTDKPLVHTITNMNDEAMLCIDAEVIKKPPVTSPFPLVADHHTLIKTRDRCRVYSLLLEPGQSTTVSYNFFYLSVMLKGSQIKVSLGDSISWDKTPAIGDVEWCSPTLNLTITNIGSSIFEQYIAEWR</sequence>
<dbReference type="InterPro" id="IPR008927">
    <property type="entry name" value="6-PGluconate_DH-like_C_sf"/>
</dbReference>
<dbReference type="Gene3D" id="3.40.50.720">
    <property type="entry name" value="NAD(P)-binding Rossmann-like Domain"/>
    <property type="match status" value="1"/>
</dbReference>
<evidence type="ECO:0000259" key="1">
    <source>
        <dbReference type="Pfam" id="PF03446"/>
    </source>
</evidence>
<dbReference type="InterPro" id="IPR014710">
    <property type="entry name" value="RmlC-like_jellyroll"/>
</dbReference>
<dbReference type="GO" id="GO:0008442">
    <property type="term" value="F:3-hydroxyisobutyrate dehydrogenase activity"/>
    <property type="evidence" value="ECO:0007669"/>
    <property type="project" value="UniProtKB-EC"/>
</dbReference>
<dbReference type="InterPro" id="IPR013328">
    <property type="entry name" value="6PGD_dom2"/>
</dbReference>
<dbReference type="SUPFAM" id="SSF51735">
    <property type="entry name" value="NAD(P)-binding Rossmann-fold domains"/>
    <property type="match status" value="1"/>
</dbReference>
<dbReference type="Gene3D" id="1.10.1040.10">
    <property type="entry name" value="N-(1-d-carboxylethyl)-l-norvaline Dehydrogenase, domain 2"/>
    <property type="match status" value="1"/>
</dbReference>
<feature type="domain" description="6-phosphogluconate dehydrogenase NADP-binding" evidence="1">
    <location>
        <begin position="1"/>
        <end position="76"/>
    </location>
</feature>
<keyword evidence="3" id="KW-0560">Oxidoreductase</keyword>
<dbReference type="InterPro" id="IPR036291">
    <property type="entry name" value="NAD(P)-bd_dom_sf"/>
</dbReference>
<evidence type="ECO:0000313" key="3">
    <source>
        <dbReference type="EMBL" id="KAK1747465.1"/>
    </source>
</evidence>
<dbReference type="SUPFAM" id="SSF48179">
    <property type="entry name" value="6-phosphogluconate dehydrogenase C-terminal domain-like"/>
    <property type="match status" value="1"/>
</dbReference>
<dbReference type="Proteomes" id="UP001224775">
    <property type="component" value="Unassembled WGS sequence"/>
</dbReference>
<proteinExistence type="predicted"/>
<keyword evidence="4" id="KW-1185">Reference proteome</keyword>
<dbReference type="GO" id="GO:0051287">
    <property type="term" value="F:NAD binding"/>
    <property type="evidence" value="ECO:0007669"/>
    <property type="project" value="InterPro"/>
</dbReference>
<name>A0AAD9DJ08_9STRA</name>
<organism evidence="3 4">
    <name type="scientific">Skeletonema marinoi</name>
    <dbReference type="NCBI Taxonomy" id="267567"/>
    <lineage>
        <taxon>Eukaryota</taxon>
        <taxon>Sar</taxon>
        <taxon>Stramenopiles</taxon>
        <taxon>Ochrophyta</taxon>
        <taxon>Bacillariophyta</taxon>
        <taxon>Coscinodiscophyceae</taxon>
        <taxon>Thalassiosirophycidae</taxon>
        <taxon>Thalassiosirales</taxon>
        <taxon>Skeletonemataceae</taxon>
        <taxon>Skeletonema</taxon>
        <taxon>Skeletonema marinoi-dohrnii complex</taxon>
    </lineage>
</organism>
<evidence type="ECO:0000313" key="4">
    <source>
        <dbReference type="Proteomes" id="UP001224775"/>
    </source>
</evidence>
<reference evidence="3" key="1">
    <citation type="submission" date="2023-06" db="EMBL/GenBank/DDBJ databases">
        <title>Survivors Of The Sea: Transcriptome response of Skeletonema marinoi to long-term dormancy.</title>
        <authorList>
            <person name="Pinder M.I.M."/>
            <person name="Kourtchenko O."/>
            <person name="Robertson E.K."/>
            <person name="Larsson T."/>
            <person name="Maumus F."/>
            <person name="Osuna-Cruz C.M."/>
            <person name="Vancaester E."/>
            <person name="Stenow R."/>
            <person name="Vandepoele K."/>
            <person name="Ploug H."/>
            <person name="Bruchert V."/>
            <person name="Godhe A."/>
            <person name="Topel M."/>
        </authorList>
    </citation>
    <scope>NUCLEOTIDE SEQUENCE</scope>
    <source>
        <strain evidence="3">R05AC</strain>
    </source>
</reference>
<dbReference type="EC" id="1.1.1.31" evidence="3"/>
<feature type="domain" description="3-hydroxyisobutyrate dehydrogenase-like NAD-binding" evidence="2">
    <location>
        <begin position="82"/>
        <end position="203"/>
    </location>
</feature>
<dbReference type="Pfam" id="PF03446">
    <property type="entry name" value="NAD_binding_2"/>
    <property type="match status" value="1"/>
</dbReference>
<gene>
    <name evidence="3" type="ORF">QTG54_001428</name>
</gene>
<dbReference type="PANTHER" id="PTHR43060">
    <property type="entry name" value="3-HYDROXYISOBUTYRATE DEHYDROGENASE-LIKE 1, MITOCHONDRIAL-RELATED"/>
    <property type="match status" value="1"/>
</dbReference>
<dbReference type="InterPro" id="IPR006115">
    <property type="entry name" value="6PGDH_NADP-bd"/>
</dbReference>
<dbReference type="InterPro" id="IPR029154">
    <property type="entry name" value="HIBADH-like_NADP-bd"/>
</dbReference>
<protein>
    <submittedName>
        <fullName evidence="3">3-hydroxyisobutyrate dehydrogenase</fullName>
        <ecNumber evidence="3">1.1.1.31</ecNumber>
    </submittedName>
</protein>
<dbReference type="Pfam" id="PF14833">
    <property type="entry name" value="NAD_binding_11"/>
    <property type="match status" value="1"/>
</dbReference>
<dbReference type="AlphaFoldDB" id="A0AAD9DJ08"/>
<dbReference type="Gene3D" id="2.60.120.10">
    <property type="entry name" value="Jelly Rolls"/>
    <property type="match status" value="1"/>
</dbReference>
<accession>A0AAD9DJ08</accession>
<dbReference type="PANTHER" id="PTHR43060:SF17">
    <property type="entry name" value="L-THREONATE DEHYDROGENASE"/>
    <property type="match status" value="1"/>
</dbReference>
<dbReference type="GO" id="GO:0050661">
    <property type="term" value="F:NADP binding"/>
    <property type="evidence" value="ECO:0007669"/>
    <property type="project" value="InterPro"/>
</dbReference>